<proteinExistence type="predicted"/>
<gene>
    <name evidence="1" type="ORF">NEA10_15865</name>
</gene>
<name>A0ABY5AN92_9CYAN</name>
<dbReference type="Proteomes" id="UP001056708">
    <property type="component" value="Chromosome"/>
</dbReference>
<evidence type="ECO:0000313" key="2">
    <source>
        <dbReference type="Proteomes" id="UP001056708"/>
    </source>
</evidence>
<reference evidence="1" key="1">
    <citation type="submission" date="2022-06" db="EMBL/GenBank/DDBJ databases">
        <title>Genome sequence of Phormidium yuhuli AB48 isolated from an industrial photobioreactor environment.</title>
        <authorList>
            <person name="Qiu Y."/>
            <person name="Noonan A.J.C."/>
            <person name="Dofher K."/>
            <person name="Koch M."/>
            <person name="Kieft B."/>
            <person name="Lin X."/>
            <person name="Ziels R.M."/>
            <person name="Hallam S.J."/>
        </authorList>
    </citation>
    <scope>NUCLEOTIDE SEQUENCE</scope>
    <source>
        <strain evidence="1">AB48</strain>
    </source>
</reference>
<protein>
    <submittedName>
        <fullName evidence="1">Uncharacterized protein</fullName>
    </submittedName>
</protein>
<dbReference type="EMBL" id="CP098611">
    <property type="protein sequence ID" value="USR90307.1"/>
    <property type="molecule type" value="Genomic_DNA"/>
</dbReference>
<evidence type="ECO:0000313" key="1">
    <source>
        <dbReference type="EMBL" id="USR90307.1"/>
    </source>
</evidence>
<accession>A0ABY5AN92</accession>
<keyword evidence="2" id="KW-1185">Reference proteome</keyword>
<sequence length="314" mass="34557">MVSVIIAGIIMSGLMTLMVELLTSDARETARTETQREMQMALDYISADIREAFYVYDGRCLEGDQDACGSGLFNSINIPANSVPVLAFWKLEDLPPTVLNNDCTNFAQLPRGIPCVSGRSNTLIIYYLTRNEGNNGNAWSGMARLQRTAYRQFNSDGTRNDNFVDPTDSEIENMSFDNWPAGQAVTLPAPITLVDFVDDRPMSDIADAQDVAQGMSVDCPDGYNLTPDDSTLNNNGFGGVRNFYACVLDEVGRRNNIGDSNSDSDTAFNQKVILFLRGNAAGKPGIRSANEGFMPAIQTQVLNRSVRRKSPRRF</sequence>
<organism evidence="1 2">
    <name type="scientific">Phormidium yuhuli AB48</name>
    <dbReference type="NCBI Taxonomy" id="2940671"/>
    <lineage>
        <taxon>Bacteria</taxon>
        <taxon>Bacillati</taxon>
        <taxon>Cyanobacteriota</taxon>
        <taxon>Cyanophyceae</taxon>
        <taxon>Oscillatoriophycideae</taxon>
        <taxon>Oscillatoriales</taxon>
        <taxon>Oscillatoriaceae</taxon>
        <taxon>Phormidium</taxon>
        <taxon>Phormidium yuhuli</taxon>
    </lineage>
</organism>